<dbReference type="AlphaFoldDB" id="A0A562I2T4"/>
<keyword evidence="1" id="KW-0812">Transmembrane</keyword>
<dbReference type="EMBL" id="VLKE01000001">
    <property type="protein sequence ID" value="TWH65359.1"/>
    <property type="molecule type" value="Genomic_DNA"/>
</dbReference>
<evidence type="ECO:0000313" key="3">
    <source>
        <dbReference type="Proteomes" id="UP000319825"/>
    </source>
</evidence>
<keyword evidence="3" id="KW-1185">Reference proteome</keyword>
<dbReference type="Proteomes" id="UP000319825">
    <property type="component" value="Unassembled WGS sequence"/>
</dbReference>
<comment type="caution">
    <text evidence="2">The sequence shown here is derived from an EMBL/GenBank/DDBJ whole genome shotgun (WGS) entry which is preliminary data.</text>
</comment>
<feature type="transmembrane region" description="Helical" evidence="1">
    <location>
        <begin position="12"/>
        <end position="32"/>
    </location>
</feature>
<gene>
    <name evidence="2" type="ORF">JD77_00295</name>
</gene>
<keyword evidence="1" id="KW-1133">Transmembrane helix</keyword>
<sequence length="41" mass="4502">MGSPPCHTTLTGWLLFCCAIDSAHAFATALLIKRRELRSGR</sequence>
<accession>A0A562I2T4</accession>
<proteinExistence type="predicted"/>
<name>A0A562I2T4_MICOL</name>
<evidence type="ECO:0000256" key="1">
    <source>
        <dbReference type="SAM" id="Phobius"/>
    </source>
</evidence>
<organism evidence="2 3">
    <name type="scientific">Micromonospora olivasterospora</name>
    <dbReference type="NCBI Taxonomy" id="1880"/>
    <lineage>
        <taxon>Bacteria</taxon>
        <taxon>Bacillati</taxon>
        <taxon>Actinomycetota</taxon>
        <taxon>Actinomycetes</taxon>
        <taxon>Micromonosporales</taxon>
        <taxon>Micromonosporaceae</taxon>
        <taxon>Micromonospora</taxon>
    </lineage>
</organism>
<keyword evidence="1" id="KW-0472">Membrane</keyword>
<protein>
    <submittedName>
        <fullName evidence="2">Uncharacterized protein</fullName>
    </submittedName>
</protein>
<reference evidence="2 3" key="1">
    <citation type="submission" date="2019-07" db="EMBL/GenBank/DDBJ databases">
        <title>R&amp;d 2014.</title>
        <authorList>
            <person name="Klenk H.-P."/>
        </authorList>
    </citation>
    <scope>NUCLEOTIDE SEQUENCE [LARGE SCALE GENOMIC DNA]</scope>
    <source>
        <strain evidence="2 3">DSM 43868</strain>
    </source>
</reference>
<evidence type="ECO:0000313" key="2">
    <source>
        <dbReference type="EMBL" id="TWH65359.1"/>
    </source>
</evidence>